<feature type="compositionally biased region" description="Polar residues" evidence="1">
    <location>
        <begin position="483"/>
        <end position="493"/>
    </location>
</feature>
<evidence type="ECO:0000313" key="3">
    <source>
        <dbReference type="Proteomes" id="UP000578531"/>
    </source>
</evidence>
<name>A0A8H6L9S5_9LECA</name>
<feature type="compositionally biased region" description="Basic and acidic residues" evidence="1">
    <location>
        <begin position="985"/>
        <end position="996"/>
    </location>
</feature>
<feature type="region of interest" description="Disordered" evidence="1">
    <location>
        <begin position="482"/>
        <end position="501"/>
    </location>
</feature>
<feature type="compositionally biased region" description="Pro residues" evidence="1">
    <location>
        <begin position="170"/>
        <end position="190"/>
    </location>
</feature>
<feature type="compositionally biased region" description="Polar residues" evidence="1">
    <location>
        <begin position="251"/>
        <end position="266"/>
    </location>
</feature>
<feature type="compositionally biased region" description="Low complexity" evidence="1">
    <location>
        <begin position="696"/>
        <end position="706"/>
    </location>
</feature>
<feature type="compositionally biased region" description="Pro residues" evidence="1">
    <location>
        <begin position="639"/>
        <end position="648"/>
    </location>
</feature>
<dbReference type="OrthoDB" id="3596986at2759"/>
<feature type="compositionally biased region" description="Polar residues" evidence="1">
    <location>
        <begin position="328"/>
        <end position="370"/>
    </location>
</feature>
<feature type="compositionally biased region" description="Polar residues" evidence="1">
    <location>
        <begin position="537"/>
        <end position="550"/>
    </location>
</feature>
<dbReference type="Pfam" id="PF08642">
    <property type="entry name" value="Rxt3"/>
    <property type="match status" value="1"/>
</dbReference>
<feature type="compositionally biased region" description="Polar residues" evidence="1">
    <location>
        <begin position="735"/>
        <end position="749"/>
    </location>
</feature>
<dbReference type="SUPFAM" id="SSF69848">
    <property type="entry name" value="LCCL domain"/>
    <property type="match status" value="1"/>
</dbReference>
<dbReference type="RefSeq" id="XP_037170045.1">
    <property type="nucleotide sequence ID" value="XM_037303398.1"/>
</dbReference>
<sequence length="1031" mass="113540">MDARNNLQNPFARPLSQSSARDPRQAPIPPPPYTLQAPAHRLQPSLNNDPFLPRRNERDESRPEPPKSLSQGPFTIGSYAAGLPRDALGMAMEIRDRPQENNHSGSWVPRVGDGRADRYRHHASEGSSLPPPPPSATFASSLQDPSTQRDAVRQPEHRTSSPRMYGAHDNPPPPPPPPPFSGRPMLPPSPQYNAQASMSRVPPPPPPFSGGRELPALSTTNRPGSSMSISSMLGTDPGRSTREPAVAPLMNGTSPPLSYSSAQQAAPTPSPTRSSNSNVFLHRGSPDKHHVSQDPGNRPFRAYSGGTPQRSYATVKATSPDGARQGPLSATATSKYSPTSENGIMQEWRQQNRNPITGRLQNRPNSQPNGYSILPFESDRAMAELEAHRQAQAKQEEDNKARDEALRYANRDRVSSFDYLSRQEQLERQRRLEQEAQSATHGSTKDERISGLNYPFLTQSSVFSEPSASAPQPEVESYANRLVSDTQSKSSTPKGPYSEDSLRRLREERQRLNQQTTSYSPSASRPRFPDTVDERQSQAYPHNVMLSTPATDGPASTDGTGRQTRVGEDAGQNHRSMLSMIENKRLGRTSPIPQAVQGAQVQKRGPSTDPTIKNEFSRMFAGLGTGVSSTGMNSGASTPFPPPSPKPSTEPERRPPFNGRGELVEFARARNGSKIGKRASKKVKDDDSKEIEVADGRSTTGPSGTRGIKRKSAHHHHHHDHEHGHHHHHHRQDGLNGSTMRDPGNSATPVSHHHHHHHHHHPDGTIHYHNHSKVPTIQHKTAPRMPSATIKNDEILDKVRNLPRQHLGSILYSPTIEPPTSMVSLDSKLMYTSSPFTIPRCDGKENCTMTIRIPRFYLSKEEREQVCLRRAVWGTDVYSDDTDPLAAAVHAGWIRGDWGDSIDVSMLELNTVNGTTDTKQTEYTTLPSSPLLPPARKDLHLTILILPTLENYTSHVSHGIRSRPWGNDHDGLSYRIEKIAWVDEKASQGEERGGEARRKRLRMTTGKGNGPALRLGLGKSLGASKVGMVAA</sequence>
<feature type="region of interest" description="Disordered" evidence="1">
    <location>
        <begin position="985"/>
        <end position="1013"/>
    </location>
</feature>
<feature type="compositionally biased region" description="Basic and acidic residues" evidence="1">
    <location>
        <begin position="52"/>
        <end position="65"/>
    </location>
</feature>
<evidence type="ECO:0000256" key="1">
    <source>
        <dbReference type="SAM" id="MobiDB-lite"/>
    </source>
</evidence>
<dbReference type="AlphaFoldDB" id="A0A8H6L9S5"/>
<evidence type="ECO:0000313" key="2">
    <source>
        <dbReference type="EMBL" id="KAF6240786.1"/>
    </source>
</evidence>
<dbReference type="GeneID" id="59283133"/>
<protein>
    <recommendedName>
        <fullName evidence="4">Rxt3-domain-containing protein</fullName>
    </recommendedName>
</protein>
<feature type="compositionally biased region" description="Polar residues" evidence="1">
    <location>
        <begin position="217"/>
        <end position="233"/>
    </location>
</feature>
<dbReference type="InterPro" id="IPR013951">
    <property type="entry name" value="Rxt3"/>
</dbReference>
<feature type="compositionally biased region" description="Polar residues" evidence="1">
    <location>
        <begin position="1"/>
        <end position="20"/>
    </location>
</feature>
<accession>A0A8H6L9S5</accession>
<proteinExistence type="predicted"/>
<feature type="compositionally biased region" description="Basic and acidic residues" evidence="1">
    <location>
        <begin position="150"/>
        <end position="159"/>
    </location>
</feature>
<feature type="region of interest" description="Disordered" evidence="1">
    <location>
        <begin position="426"/>
        <end position="451"/>
    </location>
</feature>
<feature type="region of interest" description="Disordered" evidence="1">
    <location>
        <begin position="1"/>
        <end position="407"/>
    </location>
</feature>
<gene>
    <name evidence="2" type="ORF">HO173_001459</name>
</gene>
<feature type="compositionally biased region" description="Basic and acidic residues" evidence="1">
    <location>
        <begin position="527"/>
        <end position="536"/>
    </location>
</feature>
<reference evidence="2 3" key="1">
    <citation type="journal article" date="2020" name="Genomics">
        <title>Complete, high-quality genomes from long-read metagenomic sequencing of two wolf lichen thalli reveals enigmatic genome architecture.</title>
        <authorList>
            <person name="McKenzie S.K."/>
            <person name="Walston R.F."/>
            <person name="Allen J.L."/>
        </authorList>
    </citation>
    <scope>NUCLEOTIDE SEQUENCE [LARGE SCALE GENOMIC DNA]</scope>
    <source>
        <strain evidence="2">WasteWater2</strain>
    </source>
</reference>
<feature type="compositionally biased region" description="Basic and acidic residues" evidence="1">
    <location>
        <begin position="682"/>
        <end position="695"/>
    </location>
</feature>
<feature type="compositionally biased region" description="Basic residues" evidence="1">
    <location>
        <begin position="751"/>
        <end position="761"/>
    </location>
</feature>
<dbReference type="InterPro" id="IPR036609">
    <property type="entry name" value="LCCL_sf"/>
</dbReference>
<feature type="region of interest" description="Disordered" evidence="1">
    <location>
        <begin position="511"/>
        <end position="770"/>
    </location>
</feature>
<dbReference type="Gene3D" id="2.170.130.20">
    <property type="entry name" value="LCCL-like domain"/>
    <property type="match status" value="1"/>
</dbReference>
<keyword evidence="3" id="KW-1185">Reference proteome</keyword>
<feature type="compositionally biased region" description="Basic residues" evidence="1">
    <location>
        <begin position="707"/>
        <end position="731"/>
    </location>
</feature>
<evidence type="ECO:0008006" key="4">
    <source>
        <dbReference type="Google" id="ProtNLM"/>
    </source>
</evidence>
<dbReference type="EMBL" id="JACCJC010000003">
    <property type="protein sequence ID" value="KAF6240786.1"/>
    <property type="molecule type" value="Genomic_DNA"/>
</dbReference>
<feature type="compositionally biased region" description="Polar residues" evidence="1">
    <location>
        <begin position="626"/>
        <end position="637"/>
    </location>
</feature>
<feature type="compositionally biased region" description="Basic and acidic residues" evidence="1">
    <location>
        <begin position="377"/>
        <end position="407"/>
    </location>
</feature>
<organism evidence="2 3">
    <name type="scientific">Letharia columbiana</name>
    <dbReference type="NCBI Taxonomy" id="112416"/>
    <lineage>
        <taxon>Eukaryota</taxon>
        <taxon>Fungi</taxon>
        <taxon>Dikarya</taxon>
        <taxon>Ascomycota</taxon>
        <taxon>Pezizomycotina</taxon>
        <taxon>Lecanoromycetes</taxon>
        <taxon>OSLEUM clade</taxon>
        <taxon>Lecanoromycetidae</taxon>
        <taxon>Lecanorales</taxon>
        <taxon>Lecanorineae</taxon>
        <taxon>Parmeliaceae</taxon>
        <taxon>Letharia</taxon>
    </lineage>
</organism>
<comment type="caution">
    <text evidence="2">The sequence shown here is derived from an EMBL/GenBank/DDBJ whole genome shotgun (WGS) entry which is preliminary data.</text>
</comment>
<dbReference type="Proteomes" id="UP000578531">
    <property type="component" value="Unassembled WGS sequence"/>
</dbReference>